<dbReference type="SMART" id="SM01307">
    <property type="entry name" value="RICTOR_M"/>
    <property type="match status" value="1"/>
</dbReference>
<dbReference type="Pfam" id="PF14664">
    <property type="entry name" value="RICTOR_N"/>
    <property type="match status" value="1"/>
</dbReference>
<dbReference type="Proteomes" id="UP001175271">
    <property type="component" value="Unassembled WGS sequence"/>
</dbReference>
<dbReference type="Pfam" id="PF14666">
    <property type="entry name" value="RICTOR_M"/>
    <property type="match status" value="1"/>
</dbReference>
<sequence length="1301" mass="149364">MYFQPGPSRLKQHRRAQKAPEIIAEPQLPYAEFLEYLAELDIPSLEANPNREDFFVVLNKVASQLKGRHELELASEELFTIVFHKFFLLLNNTQSCVRAIVLRIFRLLLVRERILQHYLQYRFDVVVLRALDMHLNGEPERVQALKMMARMFEMYRITGEPDRLHFRKSFLHAVLALFRIGLPKKAGESKDTDEELKKSSNLWLAALGFLLETSIYEPKLVIDSIGTDWMIRVLMEPNIEQRIIGQVCQVFIAWLDCPVLRNEGRLNFVLEKIFSPLIEIGFFYDAPQETDKEGRNVLYGRLINTLSNCSFVFLNILRSWTGLFCCATLDDDMHLAIASPIRLMKFLGTGSVVTPHLAKLRDLAIDICCQFMDVPYAETKFATWYEALEYYATMHYPDRYKCSINADFVLADYIPPFNDHVDLLGSFRAAACYVLVNAGLSQSLVRLIRTIPDEPAGIKATLLLSDLLTTGASVLPRDWRIRLMSMASVVRENPQRGMILVHRLNQLNELILTRSTRTTNISITDLFVQCDNEPEKLPHEKMSSKKKRGHALDEKAVRTLLDEYIPESVDFHGNINWQKVDLVLQGFESDEGWRALQAWKHNDRCHAFFAEIVAFFLPHRLQFLKPGMEHERFIVDCGCRLFRLLAPLCDELHYRELLDRFVQDCSDQLRKENLATGVFASKTIMMNPGAIYYFALIGAVSSTKTGCEVMTQMMLFQIFLDYMVPATPVEYVKLIVSCLDYTNPVGLPRLILETAMTATCEKARKWVTRFLGASPAFRTEAFSEFISRLLLKQLGDSSIKVVRHVVRILHSWLPQNPSAYKWLSLMSTSLSGHGDAGVLVRTHIYSSEEITKQSLNAAEDFVELWDAGFNERYVEIVEDEMRTALTPIKRTASGDFARPSAEQTSNWTLPVPIHLYGVLARHKTGQTILRKAEIVDGLLDRLKDAQKFTFDVECLHIKSALLGLAHIVGNVPRSDATPDFVPPEVVPIIARYVEECPVLSVKGTAFWAMNILGAGEYGALQLARIGWESNRHLRVLEEVRQGYVKFPAGSRTYLPCFEDRPHGLETLAEESETEENIAALEESLLNAATMIRLVTIEDEPESHFSNIYRRQTGMKPIKTMIHNAHLADDRYDIPTDREIQSADSYREVFENQKFLRNRQIEAMHSTWSYVSLPCEVYLMTEKIFDSTVPQKKLSIGSNRGGDEGFAYEHNYRLCFHCSRKKKPVPIHDNVRNEILQNVNLMEILSKSQERKLFEAYRNHKEVFTNPCLYSDVLEVLSERRYKLGTRSLLHQLFWKAFQVNL</sequence>
<proteinExistence type="inferred from homology"/>
<feature type="domain" description="Rapamycin-insensitive companion of mTOR middle" evidence="2">
    <location>
        <begin position="552"/>
        <end position="777"/>
    </location>
</feature>
<evidence type="ECO:0000256" key="1">
    <source>
        <dbReference type="ARBA" id="ARBA00008878"/>
    </source>
</evidence>
<dbReference type="SMART" id="SM01310">
    <property type="entry name" value="RICTOR_V"/>
    <property type="match status" value="1"/>
</dbReference>
<dbReference type="InterPro" id="IPR028267">
    <property type="entry name" value="Pianissimo_N"/>
</dbReference>
<dbReference type="SMART" id="SM01308">
    <property type="entry name" value="RICTOR_N"/>
    <property type="match status" value="1"/>
</dbReference>
<dbReference type="InterPro" id="IPR029452">
    <property type="entry name" value="RICTOR_V"/>
</dbReference>
<feature type="domain" description="Rapamycin-insensitive companion of mTOR N-terminal" evidence="3">
    <location>
        <begin position="55"/>
        <end position="476"/>
    </location>
</feature>
<comment type="caution">
    <text evidence="5">The sequence shown here is derived from an EMBL/GenBank/DDBJ whole genome shotgun (WGS) entry which is preliminary data.</text>
</comment>
<dbReference type="Pfam" id="PF14663">
    <property type="entry name" value="RasGEF_N_2"/>
    <property type="match status" value="1"/>
</dbReference>
<dbReference type="PANTHER" id="PTHR13298">
    <property type="entry name" value="CYTOSOLIC REGULATOR PIANISSIMO"/>
    <property type="match status" value="1"/>
</dbReference>
<dbReference type="InterPro" id="IPR029451">
    <property type="entry name" value="RICTOR_M"/>
</dbReference>
<reference evidence="5" key="1">
    <citation type="submission" date="2023-06" db="EMBL/GenBank/DDBJ databases">
        <title>Genomic analysis of the entomopathogenic nematode Steinernema hermaphroditum.</title>
        <authorList>
            <person name="Schwarz E.M."/>
            <person name="Heppert J.K."/>
            <person name="Baniya A."/>
            <person name="Schwartz H.T."/>
            <person name="Tan C.-H."/>
            <person name="Antoshechkin I."/>
            <person name="Sternberg P.W."/>
            <person name="Goodrich-Blair H."/>
            <person name="Dillman A.R."/>
        </authorList>
    </citation>
    <scope>NUCLEOTIDE SEQUENCE</scope>
    <source>
        <strain evidence="5">PS9179</strain>
        <tissue evidence="5">Whole animal</tissue>
    </source>
</reference>
<dbReference type="InterPro" id="IPR016024">
    <property type="entry name" value="ARM-type_fold"/>
</dbReference>
<evidence type="ECO:0000313" key="6">
    <source>
        <dbReference type="Proteomes" id="UP001175271"/>
    </source>
</evidence>
<evidence type="ECO:0000313" key="5">
    <source>
        <dbReference type="EMBL" id="KAK0428827.1"/>
    </source>
</evidence>
<evidence type="ECO:0000259" key="2">
    <source>
        <dbReference type="SMART" id="SM01307"/>
    </source>
</evidence>
<dbReference type="GO" id="GO:0038203">
    <property type="term" value="P:TORC2 signaling"/>
    <property type="evidence" value="ECO:0007669"/>
    <property type="project" value="TreeGrafter"/>
</dbReference>
<feature type="domain" description="Rapamycin-insensitive companion of mTOR" evidence="4">
    <location>
        <begin position="954"/>
        <end position="1029"/>
    </location>
</feature>
<evidence type="ECO:0008006" key="7">
    <source>
        <dbReference type="Google" id="ProtNLM"/>
    </source>
</evidence>
<keyword evidence="6" id="KW-1185">Reference proteome</keyword>
<evidence type="ECO:0000259" key="4">
    <source>
        <dbReference type="SMART" id="SM01310"/>
    </source>
</evidence>
<dbReference type="GO" id="GO:0051897">
    <property type="term" value="P:positive regulation of phosphatidylinositol 3-kinase/protein kinase B signal transduction"/>
    <property type="evidence" value="ECO:0007669"/>
    <property type="project" value="TreeGrafter"/>
</dbReference>
<protein>
    <recommendedName>
        <fullName evidence="7">Rapamycin-insensitive companion of mTOR domain-containing protein</fullName>
    </recommendedName>
</protein>
<comment type="similarity">
    <text evidence="1">Belongs to the RICTOR family.</text>
</comment>
<organism evidence="5 6">
    <name type="scientific">Steinernema hermaphroditum</name>
    <dbReference type="NCBI Taxonomy" id="289476"/>
    <lineage>
        <taxon>Eukaryota</taxon>
        <taxon>Metazoa</taxon>
        <taxon>Ecdysozoa</taxon>
        <taxon>Nematoda</taxon>
        <taxon>Chromadorea</taxon>
        <taxon>Rhabditida</taxon>
        <taxon>Tylenchina</taxon>
        <taxon>Panagrolaimomorpha</taxon>
        <taxon>Strongyloidoidea</taxon>
        <taxon>Steinernematidae</taxon>
        <taxon>Steinernema</taxon>
    </lineage>
</organism>
<dbReference type="GO" id="GO:0031932">
    <property type="term" value="C:TORC2 complex"/>
    <property type="evidence" value="ECO:0007669"/>
    <property type="project" value="InterPro"/>
</dbReference>
<dbReference type="InterPro" id="IPR028268">
    <property type="entry name" value="Pianissimo_fam"/>
</dbReference>
<gene>
    <name evidence="5" type="ORF">QR680_011032</name>
</gene>
<accession>A0AA39IQW0</accession>
<evidence type="ECO:0000259" key="3">
    <source>
        <dbReference type="SMART" id="SM01308"/>
    </source>
</evidence>
<dbReference type="SUPFAM" id="SSF48371">
    <property type="entry name" value="ARM repeat"/>
    <property type="match status" value="1"/>
</dbReference>
<dbReference type="EMBL" id="JAUCMV010000001">
    <property type="protein sequence ID" value="KAK0428827.1"/>
    <property type="molecule type" value="Genomic_DNA"/>
</dbReference>
<name>A0AA39IQW0_9BILA</name>
<dbReference type="GO" id="GO:0043539">
    <property type="term" value="F:protein serine/threonine kinase activator activity"/>
    <property type="evidence" value="ECO:0007669"/>
    <property type="project" value="TreeGrafter"/>
</dbReference>
<dbReference type="SMART" id="SM01303">
    <property type="entry name" value="RasGEF_N_2"/>
    <property type="match status" value="1"/>
</dbReference>
<dbReference type="PANTHER" id="PTHR13298:SF11">
    <property type="entry name" value="RAPAMYCIN-INSENSITIVE COMPANION OF MTOR"/>
    <property type="match status" value="1"/>
</dbReference>
<dbReference type="Pfam" id="PF14668">
    <property type="entry name" value="RICTOR_V"/>
    <property type="match status" value="1"/>
</dbReference>
<dbReference type="InterPro" id="IPR029453">
    <property type="entry name" value="Rictor_IV"/>
</dbReference>